<dbReference type="GO" id="GO:0043190">
    <property type="term" value="C:ATP-binding cassette (ABC) transporter complex"/>
    <property type="evidence" value="ECO:0007669"/>
    <property type="project" value="InterPro"/>
</dbReference>
<feature type="compositionally biased region" description="Polar residues" evidence="4">
    <location>
        <begin position="46"/>
        <end position="56"/>
    </location>
</feature>
<feature type="domain" description="Solute-binding protein family 5" evidence="6">
    <location>
        <begin position="85"/>
        <end position="439"/>
    </location>
</feature>
<evidence type="ECO:0000313" key="8">
    <source>
        <dbReference type="Proteomes" id="UP000548476"/>
    </source>
</evidence>
<dbReference type="AlphaFoldDB" id="A0A841FK76"/>
<protein>
    <submittedName>
        <fullName evidence="7">Peptide/nickel transport system substrate-binding protein</fullName>
    </submittedName>
</protein>
<feature type="signal peptide" evidence="5">
    <location>
        <begin position="1"/>
        <end position="20"/>
    </location>
</feature>
<dbReference type="InterPro" id="IPR030678">
    <property type="entry name" value="Peptide/Ni-bd"/>
</dbReference>
<evidence type="ECO:0000256" key="1">
    <source>
        <dbReference type="ARBA" id="ARBA00004193"/>
    </source>
</evidence>
<dbReference type="GO" id="GO:0015833">
    <property type="term" value="P:peptide transport"/>
    <property type="evidence" value="ECO:0007669"/>
    <property type="project" value="TreeGrafter"/>
</dbReference>
<reference evidence="7 8" key="1">
    <citation type="submission" date="2020-08" db="EMBL/GenBank/DDBJ databases">
        <title>Genomic Encyclopedia of Type Strains, Phase IV (KMG-IV): sequencing the most valuable type-strain genomes for metagenomic binning, comparative biology and taxonomic classification.</title>
        <authorList>
            <person name="Goeker M."/>
        </authorList>
    </citation>
    <scope>NUCLEOTIDE SEQUENCE [LARGE SCALE GENOMIC DNA]</scope>
    <source>
        <strain evidence="7 8">YIM 65646</strain>
    </source>
</reference>
<dbReference type="InterPro" id="IPR000914">
    <property type="entry name" value="SBP_5_dom"/>
</dbReference>
<accession>A0A841FK76</accession>
<comment type="subcellular location">
    <subcellularLocation>
        <location evidence="1">Cell membrane</location>
        <topology evidence="1">Lipid-anchor</topology>
    </subcellularLocation>
</comment>
<feature type="region of interest" description="Disordered" evidence="4">
    <location>
        <begin position="26"/>
        <end position="56"/>
    </location>
</feature>
<dbReference type="PIRSF" id="PIRSF002741">
    <property type="entry name" value="MppA"/>
    <property type="match status" value="1"/>
</dbReference>
<gene>
    <name evidence="7" type="ORF">HNR73_001397</name>
</gene>
<dbReference type="GO" id="GO:1904680">
    <property type="term" value="F:peptide transmembrane transporter activity"/>
    <property type="evidence" value="ECO:0007669"/>
    <property type="project" value="TreeGrafter"/>
</dbReference>
<dbReference type="InterPro" id="IPR023765">
    <property type="entry name" value="SBP_5_CS"/>
</dbReference>
<feature type="chain" id="PRO_5032609695" evidence="5">
    <location>
        <begin position="21"/>
        <end position="552"/>
    </location>
</feature>
<dbReference type="EMBL" id="JACHGT010000003">
    <property type="protein sequence ID" value="MBB6033547.1"/>
    <property type="molecule type" value="Genomic_DNA"/>
</dbReference>
<dbReference type="PROSITE" id="PS01040">
    <property type="entry name" value="SBP_BACTERIAL_5"/>
    <property type="match status" value="1"/>
</dbReference>
<dbReference type="PANTHER" id="PTHR30290:SF82">
    <property type="entry name" value="ABC-TYPE DIPEPTIDE_OLIGOPEPTIDE TRANSPORT SYSTEM, PERIPLASMIC COMPONENT"/>
    <property type="match status" value="1"/>
</dbReference>
<evidence type="ECO:0000256" key="2">
    <source>
        <dbReference type="ARBA" id="ARBA00005695"/>
    </source>
</evidence>
<organism evidence="7 8">
    <name type="scientific">Phytomonospora endophytica</name>
    <dbReference type="NCBI Taxonomy" id="714109"/>
    <lineage>
        <taxon>Bacteria</taxon>
        <taxon>Bacillati</taxon>
        <taxon>Actinomycetota</taxon>
        <taxon>Actinomycetes</taxon>
        <taxon>Micromonosporales</taxon>
        <taxon>Micromonosporaceae</taxon>
        <taxon>Phytomonospora</taxon>
    </lineage>
</organism>
<proteinExistence type="inferred from homology"/>
<dbReference type="Gene3D" id="3.90.76.10">
    <property type="entry name" value="Dipeptide-binding Protein, Domain 1"/>
    <property type="match status" value="1"/>
</dbReference>
<keyword evidence="8" id="KW-1185">Reference proteome</keyword>
<evidence type="ECO:0000256" key="4">
    <source>
        <dbReference type="SAM" id="MobiDB-lite"/>
    </source>
</evidence>
<sequence length="552" mass="59912">MKRRTTLGLMAGVLATPALAACGDGKTGDGDGGAPQALTVGMPNGPLTNNSNPFTPTSSGNSLGYRWLVYEPLAQVNQIAPDQAPTPWLATAWEWAADYKSVKFTIRDGVKWSDGQVMTAEDVGFTFTLIKDNDAFNGSAIPFDAITVEGNTVSLTFTSSQFVNQGRVLETMVVPKHIWSAMSDPTTDTNQNPIGSGPYTLKSWTAQVVTMVPRTDYWGGQPKVPEVRYTSYNDNNAQTTALASGACQWSYVFMPNYQDVFVAKDKDNHKLWFPSGLGIHALFLNMEKSAFKHAALRQAINLVIDRQAIHVQGHAGLYPLVDSPTGIPRPAGEAFISDKYKGQAQAVDVEKAKTILQQGGFTLDGETLKDPEGNPVTFKLVDPAGWSDYLADLQIIADSVKQLGIDATVDTMTVDAWTEALAVGDFDASLHWTNTGNTPYDIYDCIMNGAHLEPLGKKASWNFGRYRNEDATKALNDYANASDDATRKTAMDLLQDIMVEQVPAIPLVAGPIGAEYSTKFWEGWPTAEDPYAMPQPTQPSASMIVMKLTPAS</sequence>
<dbReference type="CDD" id="cd08509">
    <property type="entry name" value="PBP2_TmCBP_oligosaccharides_like"/>
    <property type="match status" value="1"/>
</dbReference>
<dbReference type="Gene3D" id="3.10.105.10">
    <property type="entry name" value="Dipeptide-binding Protein, Domain 3"/>
    <property type="match status" value="1"/>
</dbReference>
<dbReference type="GO" id="GO:0042597">
    <property type="term" value="C:periplasmic space"/>
    <property type="evidence" value="ECO:0007669"/>
    <property type="project" value="UniProtKB-ARBA"/>
</dbReference>
<evidence type="ECO:0000256" key="5">
    <source>
        <dbReference type="SAM" id="SignalP"/>
    </source>
</evidence>
<dbReference type="RefSeq" id="WP_184786453.1">
    <property type="nucleotide sequence ID" value="NZ_BONT01000014.1"/>
</dbReference>
<dbReference type="SUPFAM" id="SSF53850">
    <property type="entry name" value="Periplasmic binding protein-like II"/>
    <property type="match status" value="1"/>
</dbReference>
<dbReference type="Gene3D" id="3.40.190.10">
    <property type="entry name" value="Periplasmic binding protein-like II"/>
    <property type="match status" value="1"/>
</dbReference>
<name>A0A841FK76_9ACTN</name>
<evidence type="ECO:0000259" key="6">
    <source>
        <dbReference type="Pfam" id="PF00496"/>
    </source>
</evidence>
<evidence type="ECO:0000256" key="3">
    <source>
        <dbReference type="ARBA" id="ARBA00022729"/>
    </source>
</evidence>
<dbReference type="Proteomes" id="UP000548476">
    <property type="component" value="Unassembled WGS sequence"/>
</dbReference>
<keyword evidence="3 5" id="KW-0732">Signal</keyword>
<dbReference type="Pfam" id="PF00496">
    <property type="entry name" value="SBP_bac_5"/>
    <property type="match status" value="1"/>
</dbReference>
<dbReference type="InterPro" id="IPR039424">
    <property type="entry name" value="SBP_5"/>
</dbReference>
<dbReference type="PANTHER" id="PTHR30290">
    <property type="entry name" value="PERIPLASMIC BINDING COMPONENT OF ABC TRANSPORTER"/>
    <property type="match status" value="1"/>
</dbReference>
<dbReference type="PROSITE" id="PS51257">
    <property type="entry name" value="PROKAR_LIPOPROTEIN"/>
    <property type="match status" value="1"/>
</dbReference>
<evidence type="ECO:0000313" key="7">
    <source>
        <dbReference type="EMBL" id="MBB6033547.1"/>
    </source>
</evidence>
<comment type="similarity">
    <text evidence="2">Belongs to the bacterial solute-binding protein 5 family.</text>
</comment>
<comment type="caution">
    <text evidence="7">The sequence shown here is derived from an EMBL/GenBank/DDBJ whole genome shotgun (WGS) entry which is preliminary data.</text>
</comment>